<evidence type="ECO:0000313" key="2">
    <source>
        <dbReference type="Proteomes" id="UP000242502"/>
    </source>
</evidence>
<sequence length="193" mass="22063">MGEIVSLWRFSCNVYQHTDVQQACLRLQDQRGIDVLLLLFCCWSARLEGQLSITQLEKACEISAYWTDICIRPLRHIRQDMKLKQGLEGWEPLRKQIKSNELAAEKSLLDSLERTLQLTQLPQPSTTVQYVPLVMEYIIYCFPSLSLSGKADSVYKSAITDVAVVIYAAQPDMQYHSLPALVDYISNGFLRNT</sequence>
<comment type="caution">
    <text evidence="1">The sequence shown here is derived from an EMBL/GenBank/DDBJ whole genome shotgun (WGS) entry which is preliminary data.</text>
</comment>
<dbReference type="EMBL" id="MDLC01000035">
    <property type="protein sequence ID" value="ODS23212.1"/>
    <property type="molecule type" value="Genomic_DNA"/>
</dbReference>
<accession>A0A1D2QNR9</accession>
<dbReference type="InterPro" id="IPR012659">
    <property type="entry name" value="CHP02444"/>
</dbReference>
<dbReference type="NCBIfam" id="TIGR02444">
    <property type="entry name" value="TIGR02444 family protein"/>
    <property type="match status" value="1"/>
</dbReference>
<protein>
    <submittedName>
        <fullName evidence="1">TIGR02444 family protein</fullName>
    </submittedName>
</protein>
<dbReference type="Pfam" id="PF09523">
    <property type="entry name" value="DUF2390"/>
    <property type="match status" value="1"/>
</dbReference>
<dbReference type="STRING" id="62101.AB835_09955"/>
<gene>
    <name evidence="1" type="ORF">AB835_09955</name>
</gene>
<dbReference type="Proteomes" id="UP000242502">
    <property type="component" value="Unassembled WGS sequence"/>
</dbReference>
<organism evidence="1 2">
    <name type="scientific">Candidatus Endobugula sertula</name>
    <name type="common">Bugula neritina bacterial symbiont</name>
    <dbReference type="NCBI Taxonomy" id="62101"/>
    <lineage>
        <taxon>Bacteria</taxon>
        <taxon>Pseudomonadati</taxon>
        <taxon>Pseudomonadota</taxon>
        <taxon>Gammaproteobacteria</taxon>
        <taxon>Cellvibrionales</taxon>
        <taxon>Cellvibrionaceae</taxon>
        <taxon>Candidatus Endobugula</taxon>
    </lineage>
</organism>
<evidence type="ECO:0000313" key="1">
    <source>
        <dbReference type="EMBL" id="ODS23212.1"/>
    </source>
</evidence>
<dbReference type="AlphaFoldDB" id="A0A1D2QNR9"/>
<reference evidence="1 2" key="1">
    <citation type="journal article" date="2016" name="Appl. Environ. Microbiol.">
        <title>Lack of Overt Genome Reduction in the Bryostatin-Producing Bryozoan Symbiont "Candidatus Endobugula sertula".</title>
        <authorList>
            <person name="Miller I.J."/>
            <person name="Vanee N."/>
            <person name="Fong S.S."/>
            <person name="Lim-Fong G.E."/>
            <person name="Kwan J.C."/>
        </authorList>
    </citation>
    <scope>NUCLEOTIDE SEQUENCE [LARGE SCALE GENOMIC DNA]</scope>
    <source>
        <strain evidence="1">AB1-4</strain>
    </source>
</reference>
<name>A0A1D2QNR9_9GAMM</name>
<proteinExistence type="predicted"/>